<evidence type="ECO:0000313" key="2">
    <source>
        <dbReference type="Proteomes" id="UP000322699"/>
    </source>
</evidence>
<dbReference type="Proteomes" id="UP000322699">
    <property type="component" value="Unassembled WGS sequence"/>
</dbReference>
<proteinExistence type="predicted"/>
<reference evidence="1 2" key="1">
    <citation type="submission" date="2019-08" db="EMBL/GenBank/DDBJ databases">
        <title>Deep-cultivation of Planctomycetes and their phenomic and genomic characterization uncovers novel biology.</title>
        <authorList>
            <person name="Wiegand S."/>
            <person name="Jogler M."/>
            <person name="Boedeker C."/>
            <person name="Pinto D."/>
            <person name="Vollmers J."/>
            <person name="Rivas-Marin E."/>
            <person name="Kohn T."/>
            <person name="Peeters S.H."/>
            <person name="Heuer A."/>
            <person name="Rast P."/>
            <person name="Oberbeckmann S."/>
            <person name="Bunk B."/>
            <person name="Jeske O."/>
            <person name="Meyerdierks A."/>
            <person name="Storesund J.E."/>
            <person name="Kallscheuer N."/>
            <person name="Luecker S."/>
            <person name="Lage O.M."/>
            <person name="Pohl T."/>
            <person name="Merkel B.J."/>
            <person name="Hornburger P."/>
            <person name="Mueller R.-W."/>
            <person name="Bruemmer F."/>
            <person name="Labrenz M."/>
            <person name="Spormann A.M."/>
            <person name="Op Den Camp H."/>
            <person name="Overmann J."/>
            <person name="Amann R."/>
            <person name="Jetten M.S.M."/>
            <person name="Mascher T."/>
            <person name="Medema M.H."/>
            <person name="Devos D.P."/>
            <person name="Kaster A.-K."/>
            <person name="Ovreas L."/>
            <person name="Rohde M."/>
            <person name="Galperin M.Y."/>
            <person name="Jogler C."/>
        </authorList>
    </citation>
    <scope>NUCLEOTIDE SEQUENCE [LARGE SCALE GENOMIC DNA]</scope>
    <source>
        <strain evidence="1 2">LF1</strain>
    </source>
</reference>
<sequence>MFDAFRLIPALQIIFTNEIEFQDTSFAELTTEQYAALERRGPRPPGKLYRIVPFEPEAIERTPEKITLELTIADESEKQLLLDAVKFVHRASEPMSKENPTFADRLAYLRPRLPPIVTQSSS</sequence>
<dbReference type="AlphaFoldDB" id="A0A5B1CFX7"/>
<evidence type="ECO:0000313" key="1">
    <source>
        <dbReference type="EMBL" id="KAA1258639.1"/>
    </source>
</evidence>
<dbReference type="EMBL" id="VRLW01000001">
    <property type="protein sequence ID" value="KAA1258639.1"/>
    <property type="molecule type" value="Genomic_DNA"/>
</dbReference>
<comment type="caution">
    <text evidence="1">The sequence shown here is derived from an EMBL/GenBank/DDBJ whole genome shotgun (WGS) entry which is preliminary data.</text>
</comment>
<name>A0A5B1CFX7_9BACT</name>
<organism evidence="1 2">
    <name type="scientific">Rubripirellula obstinata</name>
    <dbReference type="NCBI Taxonomy" id="406547"/>
    <lineage>
        <taxon>Bacteria</taxon>
        <taxon>Pseudomonadati</taxon>
        <taxon>Planctomycetota</taxon>
        <taxon>Planctomycetia</taxon>
        <taxon>Pirellulales</taxon>
        <taxon>Pirellulaceae</taxon>
        <taxon>Rubripirellula</taxon>
    </lineage>
</organism>
<keyword evidence="2" id="KW-1185">Reference proteome</keyword>
<accession>A0A5B1CFX7</accession>
<protein>
    <submittedName>
        <fullName evidence="1">Uncharacterized protein</fullName>
    </submittedName>
</protein>
<gene>
    <name evidence="1" type="ORF">LF1_11610</name>
</gene>